<name>A0ABR1X5V9_9PEZI</name>
<dbReference type="SUPFAM" id="SSF52087">
    <property type="entry name" value="CRAL/TRIO domain"/>
    <property type="match status" value="1"/>
</dbReference>
<feature type="compositionally biased region" description="Basic and acidic residues" evidence="1">
    <location>
        <begin position="418"/>
        <end position="435"/>
    </location>
</feature>
<dbReference type="Proteomes" id="UP001480595">
    <property type="component" value="Unassembled WGS sequence"/>
</dbReference>
<feature type="compositionally biased region" description="Low complexity" evidence="1">
    <location>
        <begin position="379"/>
        <end position="395"/>
    </location>
</feature>
<keyword evidence="4" id="KW-1185">Reference proteome</keyword>
<gene>
    <name evidence="3" type="ORF">PG994_000271</name>
</gene>
<dbReference type="Gene3D" id="1.10.8.20">
    <property type="entry name" value="N-terminal domain of phosphatidylinositol transfer protein sec14p"/>
    <property type="match status" value="1"/>
</dbReference>
<dbReference type="Pfam" id="PF03765">
    <property type="entry name" value="CRAL_TRIO_N"/>
    <property type="match status" value="1"/>
</dbReference>
<dbReference type="InterPro" id="IPR036865">
    <property type="entry name" value="CRAL-TRIO_dom_sf"/>
</dbReference>
<evidence type="ECO:0000259" key="2">
    <source>
        <dbReference type="PROSITE" id="PS50191"/>
    </source>
</evidence>
<dbReference type="SMART" id="SM00516">
    <property type="entry name" value="SEC14"/>
    <property type="match status" value="1"/>
</dbReference>
<feature type="region of interest" description="Disordered" evidence="1">
    <location>
        <begin position="417"/>
        <end position="448"/>
    </location>
</feature>
<dbReference type="InterPro" id="IPR051026">
    <property type="entry name" value="PI/PC_transfer"/>
</dbReference>
<reference evidence="3 4" key="1">
    <citation type="submission" date="2023-01" db="EMBL/GenBank/DDBJ databases">
        <title>Analysis of 21 Apiospora genomes using comparative genomics revels a genus with tremendous synthesis potential of carbohydrate active enzymes and secondary metabolites.</title>
        <authorList>
            <person name="Sorensen T."/>
        </authorList>
    </citation>
    <scope>NUCLEOTIDE SEQUENCE [LARGE SCALE GENOMIC DNA]</scope>
    <source>
        <strain evidence="3 4">CBS 135458</strain>
    </source>
</reference>
<dbReference type="InterPro" id="IPR036273">
    <property type="entry name" value="CRAL/TRIO_N_dom_sf"/>
</dbReference>
<dbReference type="InterPro" id="IPR001251">
    <property type="entry name" value="CRAL-TRIO_dom"/>
</dbReference>
<proteinExistence type="predicted"/>
<sequence length="448" mass="50167">YLLPTMTKSSSIHRVPSAGGVEHGYPQGHLGHLTASEEQALKDFKVFLQEKGAWTPGPPPSHDDPTLLRYLRARKWIVQDAYGQFSETEKFRKANEIDVLYNTIDVDAYETSKKLVSPRNETKRNTVDEHDLLTKKRAVPHVHGTTRSTYEKSTDTTYSSAKTDGTTPAKLLRLFALYENLTRFAQPLCTQCTDREYAETPITLSTNIVDISQVSLRMFWNLKSHMQAASMLATAHYPETLDRIFIIGAPVFFSTVWGWVKRWFDPVTVSKIFILGPTDVLPVLTSFIDIKNIPKAYGGEMEWKFFEEPKFDDEVKRLMTWENGHTALPPRPMYWRPYDDGKRLELMAVGTKDKKQRNERVATIPVAFPNQKFGEDKAVAPSSAPADAAATAPATNGEAHKTVDAAAVDLNKLSISEAAKESKGVESTELSEKTVADTVPSKEPTAVQ</sequence>
<feature type="region of interest" description="Disordered" evidence="1">
    <location>
        <begin position="375"/>
        <end position="401"/>
    </location>
</feature>
<dbReference type="SMART" id="SM01100">
    <property type="entry name" value="CRAL_TRIO_N"/>
    <property type="match status" value="1"/>
</dbReference>
<evidence type="ECO:0000313" key="3">
    <source>
        <dbReference type="EMBL" id="KAK8090766.1"/>
    </source>
</evidence>
<dbReference type="InterPro" id="IPR011074">
    <property type="entry name" value="CRAL/TRIO_N_dom"/>
</dbReference>
<dbReference type="CDD" id="cd00170">
    <property type="entry name" value="SEC14"/>
    <property type="match status" value="1"/>
</dbReference>
<comment type="caution">
    <text evidence="3">The sequence shown here is derived from an EMBL/GenBank/DDBJ whole genome shotgun (WGS) entry which is preliminary data.</text>
</comment>
<feature type="non-terminal residue" evidence="3">
    <location>
        <position position="1"/>
    </location>
</feature>
<dbReference type="Pfam" id="PF00650">
    <property type="entry name" value="CRAL_TRIO"/>
    <property type="match status" value="1"/>
</dbReference>
<dbReference type="RefSeq" id="XP_066722312.1">
    <property type="nucleotide sequence ID" value="XM_066851680.1"/>
</dbReference>
<feature type="domain" description="CRAL-TRIO" evidence="2">
    <location>
        <begin position="166"/>
        <end position="305"/>
    </location>
</feature>
<evidence type="ECO:0000256" key="1">
    <source>
        <dbReference type="SAM" id="MobiDB-lite"/>
    </source>
</evidence>
<dbReference type="PROSITE" id="PS50191">
    <property type="entry name" value="CRAL_TRIO"/>
    <property type="match status" value="1"/>
</dbReference>
<dbReference type="PANTHER" id="PTHR45657:SF3">
    <property type="entry name" value="TRANSPORTER, PUTATIVE (AFU_ORTHOLOGUE AFUA_5G09260)-RELATED"/>
    <property type="match status" value="1"/>
</dbReference>
<organism evidence="3 4">
    <name type="scientific">Apiospora phragmitis</name>
    <dbReference type="NCBI Taxonomy" id="2905665"/>
    <lineage>
        <taxon>Eukaryota</taxon>
        <taxon>Fungi</taxon>
        <taxon>Dikarya</taxon>
        <taxon>Ascomycota</taxon>
        <taxon>Pezizomycotina</taxon>
        <taxon>Sordariomycetes</taxon>
        <taxon>Xylariomycetidae</taxon>
        <taxon>Amphisphaeriales</taxon>
        <taxon>Apiosporaceae</taxon>
        <taxon>Apiospora</taxon>
    </lineage>
</organism>
<accession>A0ABR1X5V9</accession>
<dbReference type="Gene3D" id="3.40.525.10">
    <property type="entry name" value="CRAL-TRIO lipid binding domain"/>
    <property type="match status" value="1"/>
</dbReference>
<evidence type="ECO:0000313" key="4">
    <source>
        <dbReference type="Proteomes" id="UP001480595"/>
    </source>
</evidence>
<dbReference type="GeneID" id="92084743"/>
<dbReference type="EMBL" id="JAQQWL010000001">
    <property type="protein sequence ID" value="KAK8090766.1"/>
    <property type="molecule type" value="Genomic_DNA"/>
</dbReference>
<dbReference type="SUPFAM" id="SSF46938">
    <property type="entry name" value="CRAL/TRIO N-terminal domain"/>
    <property type="match status" value="1"/>
</dbReference>
<protein>
    <recommendedName>
        <fullName evidence="2">CRAL-TRIO domain-containing protein</fullName>
    </recommendedName>
</protein>
<dbReference type="PANTHER" id="PTHR45657">
    <property type="entry name" value="CRAL-TRIO DOMAIN-CONTAINING PROTEIN YKL091C-RELATED"/>
    <property type="match status" value="1"/>
</dbReference>